<dbReference type="Proteomes" id="UP001159428">
    <property type="component" value="Unassembled WGS sequence"/>
</dbReference>
<feature type="domain" description="CBM21" evidence="1">
    <location>
        <begin position="81"/>
        <end position="188"/>
    </location>
</feature>
<dbReference type="PROSITE" id="PS51159">
    <property type="entry name" value="CBM21"/>
    <property type="match status" value="1"/>
</dbReference>
<dbReference type="EMBL" id="CALNXJ010000036">
    <property type="protein sequence ID" value="CAH3142101.1"/>
    <property type="molecule type" value="Genomic_DNA"/>
</dbReference>
<organism evidence="2 3">
    <name type="scientific">Pocillopora meandrina</name>
    <dbReference type="NCBI Taxonomy" id="46732"/>
    <lineage>
        <taxon>Eukaryota</taxon>
        <taxon>Metazoa</taxon>
        <taxon>Cnidaria</taxon>
        <taxon>Anthozoa</taxon>
        <taxon>Hexacorallia</taxon>
        <taxon>Scleractinia</taxon>
        <taxon>Astrocoeniina</taxon>
        <taxon>Pocilloporidae</taxon>
        <taxon>Pocillopora</taxon>
    </lineage>
</organism>
<evidence type="ECO:0000313" key="3">
    <source>
        <dbReference type="Proteomes" id="UP001159428"/>
    </source>
</evidence>
<accession>A0AAU9XA96</accession>
<protein>
    <recommendedName>
        <fullName evidence="1">CBM21 domain-containing protein</fullName>
    </recommendedName>
</protein>
<dbReference type="Pfam" id="PF03370">
    <property type="entry name" value="CBM_21"/>
    <property type="match status" value="1"/>
</dbReference>
<keyword evidence="3" id="KW-1185">Reference proteome</keyword>
<dbReference type="GO" id="GO:0008157">
    <property type="term" value="F:protein phosphatase 1 binding"/>
    <property type="evidence" value="ECO:0007669"/>
    <property type="project" value="TreeGrafter"/>
</dbReference>
<dbReference type="InterPro" id="IPR038175">
    <property type="entry name" value="CBM21_dom_sf"/>
</dbReference>
<dbReference type="Gene3D" id="2.60.40.2440">
    <property type="entry name" value="Carbohydrate binding type-21 domain"/>
    <property type="match status" value="1"/>
</dbReference>
<reference evidence="2 3" key="1">
    <citation type="submission" date="2022-05" db="EMBL/GenBank/DDBJ databases">
        <authorList>
            <consortium name="Genoscope - CEA"/>
            <person name="William W."/>
        </authorList>
    </citation>
    <scope>NUCLEOTIDE SEQUENCE [LARGE SCALE GENOMIC DNA]</scope>
</reference>
<dbReference type="AlphaFoldDB" id="A0AAU9XA96"/>
<dbReference type="PANTHER" id="PTHR12307">
    <property type="entry name" value="PROTEIN PHOSPHATASE 1 REGULATORY SUBUNIT"/>
    <property type="match status" value="1"/>
</dbReference>
<dbReference type="PANTHER" id="PTHR12307:SF36">
    <property type="entry name" value="GLYCOGEN-BINDING SUBUNIT 76A"/>
    <property type="match status" value="1"/>
</dbReference>
<dbReference type="InterPro" id="IPR005036">
    <property type="entry name" value="CBM21_dom"/>
</dbReference>
<evidence type="ECO:0000259" key="1">
    <source>
        <dbReference type="PROSITE" id="PS51159"/>
    </source>
</evidence>
<dbReference type="GO" id="GO:0005979">
    <property type="term" value="P:regulation of glycogen biosynthetic process"/>
    <property type="evidence" value="ECO:0007669"/>
    <property type="project" value="TreeGrafter"/>
</dbReference>
<name>A0AAU9XA96_9CNID</name>
<dbReference type="GO" id="GO:2001069">
    <property type="term" value="F:glycogen binding"/>
    <property type="evidence" value="ECO:0007669"/>
    <property type="project" value="TreeGrafter"/>
</dbReference>
<comment type="caution">
    <text evidence="2">The sequence shown here is derived from an EMBL/GenBank/DDBJ whole genome shotgun (WGS) entry which is preliminary data.</text>
</comment>
<sequence length="223" mass="25796">MPPTQSLKSCVVKLGSCRKSDSELVKKDKRVHFADSMGLALVSIFYLPQPPTRTKLPQQRRCEEKAKLLNFLQPVEKRDFNERLNSLNVSLENIVLRNFGVFGTVKVRNLAYEKRITVRYTIDGWSSFRDVVGNYVHGSYNGITDTFSFEIAIPTTLIKDCKLEFAVCYKVLGVEFWDNNSGDNYRVMCYSPNQWKSREWVYNNNSSLNVYGHIQYRYVGLGF</sequence>
<evidence type="ECO:0000313" key="2">
    <source>
        <dbReference type="EMBL" id="CAH3142101.1"/>
    </source>
</evidence>
<proteinExistence type="predicted"/>
<dbReference type="GO" id="GO:0000164">
    <property type="term" value="C:protein phosphatase type 1 complex"/>
    <property type="evidence" value="ECO:0007669"/>
    <property type="project" value="TreeGrafter"/>
</dbReference>
<dbReference type="InterPro" id="IPR050782">
    <property type="entry name" value="PP1_regulatory_subunit_3"/>
</dbReference>
<gene>
    <name evidence="2" type="ORF">PMEA_00019938</name>
</gene>